<evidence type="ECO:0000256" key="1">
    <source>
        <dbReference type="SAM" id="Coils"/>
    </source>
</evidence>
<dbReference type="Proteomes" id="UP000287651">
    <property type="component" value="Unassembled WGS sequence"/>
</dbReference>
<name>A0A426ZCH9_ENSVE</name>
<dbReference type="AlphaFoldDB" id="A0A426ZCH9"/>
<keyword evidence="1" id="KW-0175">Coiled coil</keyword>
<reference evidence="2 3" key="1">
    <citation type="journal article" date="2014" name="Agronomy (Basel)">
        <title>A Draft Genome Sequence for Ensete ventricosum, the Drought-Tolerant Tree Against Hunger.</title>
        <authorList>
            <person name="Harrison J."/>
            <person name="Moore K.A."/>
            <person name="Paszkiewicz K."/>
            <person name="Jones T."/>
            <person name="Grant M."/>
            <person name="Ambacheew D."/>
            <person name="Muzemil S."/>
            <person name="Studholme D.J."/>
        </authorList>
    </citation>
    <scope>NUCLEOTIDE SEQUENCE [LARGE SCALE GENOMIC DNA]</scope>
</reference>
<dbReference type="EMBL" id="AMZH03007281">
    <property type="protein sequence ID" value="RRT61707.1"/>
    <property type="molecule type" value="Genomic_DNA"/>
</dbReference>
<feature type="coiled-coil region" evidence="1">
    <location>
        <begin position="86"/>
        <end position="113"/>
    </location>
</feature>
<protein>
    <submittedName>
        <fullName evidence="2">Uncharacterized protein</fullName>
    </submittedName>
</protein>
<accession>A0A426ZCH9</accession>
<comment type="caution">
    <text evidence="2">The sequence shown here is derived from an EMBL/GenBank/DDBJ whole genome shotgun (WGS) entry which is preliminary data.</text>
</comment>
<evidence type="ECO:0000313" key="3">
    <source>
        <dbReference type="Proteomes" id="UP000287651"/>
    </source>
</evidence>
<proteinExistence type="predicted"/>
<gene>
    <name evidence="2" type="ORF">B296_00029639</name>
</gene>
<organism evidence="2 3">
    <name type="scientific">Ensete ventricosum</name>
    <name type="common">Abyssinian banana</name>
    <name type="synonym">Musa ensete</name>
    <dbReference type="NCBI Taxonomy" id="4639"/>
    <lineage>
        <taxon>Eukaryota</taxon>
        <taxon>Viridiplantae</taxon>
        <taxon>Streptophyta</taxon>
        <taxon>Embryophyta</taxon>
        <taxon>Tracheophyta</taxon>
        <taxon>Spermatophyta</taxon>
        <taxon>Magnoliopsida</taxon>
        <taxon>Liliopsida</taxon>
        <taxon>Zingiberales</taxon>
        <taxon>Musaceae</taxon>
        <taxon>Ensete</taxon>
    </lineage>
</organism>
<evidence type="ECO:0000313" key="2">
    <source>
        <dbReference type="EMBL" id="RRT61707.1"/>
    </source>
</evidence>
<sequence length="208" mass="22771">MSVGLAPRPKPSQPQFVPTAEASATCGAIPTETGSVATDAQLFCQGVLYHPLAKEIYTTPSEALLDNAMKKILMHHHFTMGLIDRVRDSERVIDELSRLIDELRAEVRKLKDETGLVSVAANARASEATKQADESHHAARSKAREVEELLATAQAAQKKAESSLVTERSAAPKRARVTISQYKETFGFKFGMEKISRVSYEYGGIKSP</sequence>